<dbReference type="Ensembl" id="ENSOSIT00000003837.1">
    <property type="protein sequence ID" value="ENSOSIP00000003579.1"/>
    <property type="gene ID" value="ENSOSIG00000002384.1"/>
</dbReference>
<dbReference type="InterPro" id="IPR011162">
    <property type="entry name" value="MHC_I/II-like_Ag-recog"/>
</dbReference>
<dbReference type="GO" id="GO:0006955">
    <property type="term" value="P:immune response"/>
    <property type="evidence" value="ECO:0007669"/>
    <property type="project" value="TreeGrafter"/>
</dbReference>
<evidence type="ECO:0000259" key="2">
    <source>
        <dbReference type="Pfam" id="PF00129"/>
    </source>
</evidence>
<reference evidence="3" key="1">
    <citation type="submission" date="2025-08" db="UniProtKB">
        <authorList>
            <consortium name="Ensembl"/>
        </authorList>
    </citation>
    <scope>IDENTIFICATION</scope>
</reference>
<dbReference type="SUPFAM" id="SSF54452">
    <property type="entry name" value="MHC antigen-recognition domain"/>
    <property type="match status" value="1"/>
</dbReference>
<keyword evidence="4" id="KW-1185">Reference proteome</keyword>
<organism evidence="3 4">
    <name type="scientific">Oryzias sinensis</name>
    <name type="common">Chinese medaka</name>
    <dbReference type="NCBI Taxonomy" id="183150"/>
    <lineage>
        <taxon>Eukaryota</taxon>
        <taxon>Metazoa</taxon>
        <taxon>Chordata</taxon>
        <taxon>Craniata</taxon>
        <taxon>Vertebrata</taxon>
        <taxon>Euteleostomi</taxon>
        <taxon>Actinopterygii</taxon>
        <taxon>Neopterygii</taxon>
        <taxon>Teleostei</taxon>
        <taxon>Neoteleostei</taxon>
        <taxon>Acanthomorphata</taxon>
        <taxon>Ovalentaria</taxon>
        <taxon>Atherinomorphae</taxon>
        <taxon>Beloniformes</taxon>
        <taxon>Adrianichthyidae</taxon>
        <taxon>Oryziinae</taxon>
        <taxon>Oryzias</taxon>
    </lineage>
</organism>
<sequence>MFSPFSVTHSMKYLYTFPYQVQNVPQFIMVVLVDDVQIIYYDSNNRKMVPRQDWMKEVVDEKYWETETEVDQGVLKTFQTYIETGKHLYNQTGGELVLTLFTDSVQK</sequence>
<dbReference type="Gene3D" id="3.30.500.10">
    <property type="entry name" value="MHC class I-like antigen recognition-like"/>
    <property type="match status" value="1"/>
</dbReference>
<dbReference type="GO" id="GO:0009897">
    <property type="term" value="C:external side of plasma membrane"/>
    <property type="evidence" value="ECO:0007669"/>
    <property type="project" value="TreeGrafter"/>
</dbReference>
<dbReference type="GeneTree" id="ENSGT01030000235153"/>
<dbReference type="Proteomes" id="UP000694383">
    <property type="component" value="Unplaced"/>
</dbReference>
<dbReference type="PANTHER" id="PTHR16675">
    <property type="entry name" value="MHC CLASS I-RELATED"/>
    <property type="match status" value="1"/>
</dbReference>
<reference evidence="3" key="2">
    <citation type="submission" date="2025-09" db="UniProtKB">
        <authorList>
            <consortium name="Ensembl"/>
        </authorList>
    </citation>
    <scope>IDENTIFICATION</scope>
</reference>
<name>A0A8C7WUI7_9TELE</name>
<accession>A0A8C7WUI7</accession>
<proteinExistence type="predicted"/>
<dbReference type="InterPro" id="IPR050208">
    <property type="entry name" value="MHC_class-I_related"/>
</dbReference>
<dbReference type="AlphaFoldDB" id="A0A8C7WUI7"/>
<dbReference type="InterPro" id="IPR011161">
    <property type="entry name" value="MHC_I-like_Ag-recog"/>
</dbReference>
<dbReference type="Pfam" id="PF00129">
    <property type="entry name" value="MHC_I"/>
    <property type="match status" value="1"/>
</dbReference>
<dbReference type="GO" id="GO:0005615">
    <property type="term" value="C:extracellular space"/>
    <property type="evidence" value="ECO:0007669"/>
    <property type="project" value="TreeGrafter"/>
</dbReference>
<evidence type="ECO:0000313" key="3">
    <source>
        <dbReference type="Ensembl" id="ENSOSIP00000003579.1"/>
    </source>
</evidence>
<dbReference type="InterPro" id="IPR037055">
    <property type="entry name" value="MHC_I-like_Ag-recog_sf"/>
</dbReference>
<evidence type="ECO:0000313" key="4">
    <source>
        <dbReference type="Proteomes" id="UP000694383"/>
    </source>
</evidence>
<protein>
    <recommendedName>
        <fullName evidence="2">MHC class I-like antigen recognition-like domain-containing protein</fullName>
    </recommendedName>
</protein>
<keyword evidence="1" id="KW-0325">Glycoprotein</keyword>
<dbReference type="PANTHER" id="PTHR16675:SF237">
    <property type="entry name" value="MHC CLASS I ANTIGEN TRANSCRIPT VARIANT 1-RELATED"/>
    <property type="match status" value="1"/>
</dbReference>
<feature type="domain" description="MHC class I-like antigen recognition-like" evidence="2">
    <location>
        <begin position="8"/>
        <end position="95"/>
    </location>
</feature>
<evidence type="ECO:0000256" key="1">
    <source>
        <dbReference type="ARBA" id="ARBA00023180"/>
    </source>
</evidence>